<protein>
    <recommendedName>
        <fullName evidence="4">Tetratricopeptide repeat protein 15</fullName>
    </recommendedName>
</protein>
<evidence type="ECO:0000313" key="2">
    <source>
        <dbReference type="EMBL" id="KAH6676894.1"/>
    </source>
</evidence>
<accession>A0A9P8V6N1</accession>
<dbReference type="EMBL" id="JAGSXJ010000023">
    <property type="protein sequence ID" value="KAH6676894.1"/>
    <property type="molecule type" value="Genomic_DNA"/>
</dbReference>
<evidence type="ECO:0000256" key="1">
    <source>
        <dbReference type="SAM" id="MobiDB-lite"/>
    </source>
</evidence>
<dbReference type="PANTHER" id="PTHR21581">
    <property type="entry name" value="D-ALANYL-D-ALANINE CARBOXYPEPTIDASE"/>
    <property type="match status" value="1"/>
</dbReference>
<dbReference type="PANTHER" id="PTHR21581:SF6">
    <property type="entry name" value="TRAFFICKING PROTEIN PARTICLE COMPLEX SUBUNIT 12"/>
    <property type="match status" value="1"/>
</dbReference>
<dbReference type="Proteomes" id="UP000770015">
    <property type="component" value="Unassembled WGS sequence"/>
</dbReference>
<feature type="region of interest" description="Disordered" evidence="1">
    <location>
        <begin position="1"/>
        <end position="78"/>
    </location>
</feature>
<name>A0A9P8V6N1_9PEZI</name>
<dbReference type="Gene3D" id="1.25.40.10">
    <property type="entry name" value="Tetratricopeptide repeat domain"/>
    <property type="match status" value="1"/>
</dbReference>
<evidence type="ECO:0000313" key="3">
    <source>
        <dbReference type="Proteomes" id="UP000770015"/>
    </source>
</evidence>
<proteinExistence type="predicted"/>
<sequence>MSSESSDLTRGHSRNKSGARASRPRSSTKGPLDISDTPLSDPLTSPSAQLSPRPRIPGGGQRSPGGPRSPARPPTQPVVRTTIQKDFGFLLRPEIYHPVASVNIPAAFRRSSALPDANASVADLVNGGHFRAAAVAAVQELTSTAPNSPPVGPSDHNRIFDLLHTRLACLTLIDATQIAAQEVRALGDMNNAAIYVDETTGEHLVPWELRVLNVRLQAIGFGDPRRAVMSYHELAREAREQVGKAAARHDNTARELWKARLLELGIKVAGALIEMDDLTGAAYHLSSLKDDTEGKMALTKALLWLHLGDLDAAKRCAASRPSYAVHTTKVISALCDMADGDYASALAEWTALGDETDDEMVGVNKAVCLLYTGNLDSARNELESLVESGFSSHTLLFNLATIYELCTEQNRTLKTRLVEKTAALEPSARGWERTNADFKL</sequence>
<gene>
    <name evidence="2" type="ORF">F5X68DRAFT_235070</name>
</gene>
<keyword evidence="3" id="KW-1185">Reference proteome</keyword>
<dbReference type="OrthoDB" id="428342at2759"/>
<dbReference type="InterPro" id="IPR011990">
    <property type="entry name" value="TPR-like_helical_dom_sf"/>
</dbReference>
<evidence type="ECO:0008006" key="4">
    <source>
        <dbReference type="Google" id="ProtNLM"/>
    </source>
</evidence>
<comment type="caution">
    <text evidence="2">The sequence shown here is derived from an EMBL/GenBank/DDBJ whole genome shotgun (WGS) entry which is preliminary data.</text>
</comment>
<dbReference type="AlphaFoldDB" id="A0A9P8V6N1"/>
<organism evidence="2 3">
    <name type="scientific">Plectosphaerella plurivora</name>
    <dbReference type="NCBI Taxonomy" id="936078"/>
    <lineage>
        <taxon>Eukaryota</taxon>
        <taxon>Fungi</taxon>
        <taxon>Dikarya</taxon>
        <taxon>Ascomycota</taxon>
        <taxon>Pezizomycotina</taxon>
        <taxon>Sordariomycetes</taxon>
        <taxon>Hypocreomycetidae</taxon>
        <taxon>Glomerellales</taxon>
        <taxon>Plectosphaerellaceae</taxon>
        <taxon>Plectosphaerella</taxon>
    </lineage>
</organism>
<dbReference type="GO" id="GO:0030008">
    <property type="term" value="C:TRAPP complex"/>
    <property type="evidence" value="ECO:0007669"/>
    <property type="project" value="TreeGrafter"/>
</dbReference>
<reference evidence="2" key="1">
    <citation type="journal article" date="2021" name="Nat. Commun.">
        <title>Genetic determinants of endophytism in the Arabidopsis root mycobiome.</title>
        <authorList>
            <person name="Mesny F."/>
            <person name="Miyauchi S."/>
            <person name="Thiergart T."/>
            <person name="Pickel B."/>
            <person name="Atanasova L."/>
            <person name="Karlsson M."/>
            <person name="Huettel B."/>
            <person name="Barry K.W."/>
            <person name="Haridas S."/>
            <person name="Chen C."/>
            <person name="Bauer D."/>
            <person name="Andreopoulos W."/>
            <person name="Pangilinan J."/>
            <person name="LaButti K."/>
            <person name="Riley R."/>
            <person name="Lipzen A."/>
            <person name="Clum A."/>
            <person name="Drula E."/>
            <person name="Henrissat B."/>
            <person name="Kohler A."/>
            <person name="Grigoriev I.V."/>
            <person name="Martin F.M."/>
            <person name="Hacquard S."/>
        </authorList>
    </citation>
    <scope>NUCLEOTIDE SEQUENCE</scope>
    <source>
        <strain evidence="2">MPI-SDFR-AT-0117</strain>
    </source>
</reference>
<dbReference type="GO" id="GO:0005794">
    <property type="term" value="C:Golgi apparatus"/>
    <property type="evidence" value="ECO:0007669"/>
    <property type="project" value="TreeGrafter"/>
</dbReference>